<dbReference type="eggNOG" id="KOG1778">
    <property type="taxonomic scope" value="Eukaryota"/>
</dbReference>
<evidence type="ECO:0000256" key="3">
    <source>
        <dbReference type="SAM" id="MobiDB-lite"/>
    </source>
</evidence>
<name>F0VBJ3_NEOCL</name>
<dbReference type="RefSeq" id="XP_003881010.1">
    <property type="nucleotide sequence ID" value="XM_003880961.1"/>
</dbReference>
<feature type="compositionally biased region" description="Polar residues" evidence="3">
    <location>
        <begin position="33"/>
        <end position="56"/>
    </location>
</feature>
<dbReference type="InterPro" id="IPR052442">
    <property type="entry name" value="Env_Response_Regulator"/>
</dbReference>
<dbReference type="GeneID" id="13439963"/>
<dbReference type="PROSITE" id="PS50014">
    <property type="entry name" value="BROMODOMAIN_2"/>
    <property type="match status" value="1"/>
</dbReference>
<dbReference type="FunCoup" id="F0VBJ3">
    <property type="interactions" value="12"/>
</dbReference>
<dbReference type="InterPro" id="IPR036427">
    <property type="entry name" value="Bromodomain-like_sf"/>
</dbReference>
<dbReference type="Proteomes" id="UP000007494">
    <property type="component" value="Chromosome IX"/>
</dbReference>
<dbReference type="SUPFAM" id="SSF47370">
    <property type="entry name" value="Bromodomain"/>
    <property type="match status" value="1"/>
</dbReference>
<evidence type="ECO:0000313" key="5">
    <source>
        <dbReference type="EMBL" id="CBZ50977.1"/>
    </source>
</evidence>
<dbReference type="SMART" id="SM00297">
    <property type="entry name" value="BROMO"/>
    <property type="match status" value="1"/>
</dbReference>
<feature type="compositionally biased region" description="Low complexity" evidence="3">
    <location>
        <begin position="82"/>
        <end position="105"/>
    </location>
</feature>
<reference evidence="5" key="1">
    <citation type="submission" date="2011-02" db="EMBL/GenBank/DDBJ databases">
        <authorList>
            <person name="Aslett M."/>
        </authorList>
    </citation>
    <scope>NUCLEOTIDE SEQUENCE</scope>
    <source>
        <strain evidence="5">Liverpool</strain>
    </source>
</reference>
<dbReference type="InterPro" id="IPR001487">
    <property type="entry name" value="Bromodomain"/>
</dbReference>
<feature type="region of interest" description="Disordered" evidence="3">
    <location>
        <begin position="1307"/>
        <end position="1328"/>
    </location>
</feature>
<reference evidence="5" key="2">
    <citation type="submission" date="2011-03" db="EMBL/GenBank/DDBJ databases">
        <title>Comparative genomics and transcriptomics of Neospora caninum and Toxoplasma gondii.</title>
        <authorList>
            <person name="Reid A.J."/>
            <person name="Sohal A."/>
            <person name="Harris D."/>
            <person name="Quail M."/>
            <person name="Sanders M."/>
            <person name="Berriman M."/>
            <person name="Wastling J.M."/>
            <person name="Pain A."/>
        </authorList>
    </citation>
    <scope>NUCLEOTIDE SEQUENCE</scope>
    <source>
        <strain evidence="5">Liverpool</strain>
    </source>
</reference>
<feature type="compositionally biased region" description="Low complexity" evidence="3">
    <location>
        <begin position="763"/>
        <end position="773"/>
    </location>
</feature>
<proteinExistence type="predicted"/>
<dbReference type="Gene3D" id="1.20.920.10">
    <property type="entry name" value="Bromodomain-like"/>
    <property type="match status" value="1"/>
</dbReference>
<dbReference type="OMA" id="FAYVNSM"/>
<dbReference type="OrthoDB" id="332846at2759"/>
<dbReference type="InterPro" id="IPR018359">
    <property type="entry name" value="Bromodomain_CS"/>
</dbReference>
<feature type="region of interest" description="Disordered" evidence="3">
    <location>
        <begin position="749"/>
        <end position="780"/>
    </location>
</feature>
<sequence>MSSVTASPPPLSAKTAGPEVSGEAMCPPPVHASSKTAPSSLNGDATSSGSGSTRYLQSGDKERRNFAGRGASFLPEATVRNAEAGSASPLSPASSSPNFSLPPSATSSVSTTGEISAPPSGAKKVSEPLDTSCRASAATSGASATPMSAPSSGAFPVTSFPSFSSIPGTEKADASQFASALQGSHASPPGCPPSVDPIVLAEVLHGFDCVRGELFLNEEERQTIQHFLQPFNFRFVPVISRQTLAAGAGGRRGFSSKRSTCGTGPSRRLTQEVQRLQEAACSFAALPRGKRRQSKANSRYQDDDTGSAVGDKVGDSEQRSSEFGSVGPTGHSRSGDSVDGGAGSQYLSGGEFWMGPHGPHSAASPGSGGEKTVSVVSDDTSTVSRSSRAGKGEGRRAGGRRSRHQGGVGGDKSVWGSASGRGKGEDADHGDAVDDGRTATTVSGRGRKRKVRQERYDMLDDQGWDEDKEDHKLRRTSSRVGKGGETGPSSGASTAASGFERIVFTPILRSTPWRESSMLILQHLKRHSAARWFLAPVDPELDGVPGYFEVVSRPMDFGTIERKLRAGPRVYIHPSQWQQDVRQVFFNAFSFHPATHDVWQDAAVLAAEFERCCRQTDQVNPYFATLTSGGVQTDGSDRHAFSSNGHAEPSAAPEFAASTGARNAGGRWGGASAYAPFYGASASAPASQAIHENSWGSSSDVGADASHVSASVAGGRSGRGAGRARRQAPHPFETTAHVSDPYFGGGYGGAHAPGASGRGRGRGAAASGLASPRRGGRGRGRGAAAQLLQRCHTWGEMSSKGGPFLMGHQQGGGRGRGGGAVGAGFGPGMGPYGTGAQGVGPGAMPGAQTGLNAAVGVDPQQAYMELDAPPNAPVLPPPPVPRIGVNDKPLSASQKRVLEQNMTRLSSMQRKAALELIQDDLGILAAEYMDEKEFAFDTELLSIEKQKRLFAYVNSMVRANRELWRQQQEAASMADPNLRAHGGGGPVAMAGVSPYPPAFGGVVGDGAPVDVKGHQGKRGKKKQREERSSGQDRRRDDSDSSSSNSDSSCSSSSSSFSDSSSDSSSDSDDSDDTDDEKTDAAAAGKKQVRPSAVPGSGDHENASAKPNNEGFLASSKTEVNSSAAPGPGSSHQVAGHADASGLPSSGAGARDGAQLAGLSGKTGTDSSGRPGRGTISSFPTEAGPKAEAERDGSPPLLRGGGERIPADAAAEVRKDEATLPQDGRRDALDGMQRGGAEAMATDKAREEGRGVENASRLPASTAAVPVSAAGARSAGGLPQYTPVCEEEGSDEIREEVMGRHADFFGAFDSHPPGENSEETVGSQGVAATEAKPTAWKEWKGQVIQQGFVAQRAYAAQDRNVNEIIAEGYDARI</sequence>
<feature type="compositionally biased region" description="Basic and acidic residues" evidence="3">
    <location>
        <begin position="1240"/>
        <end position="1250"/>
    </location>
</feature>
<reference evidence="7" key="3">
    <citation type="journal article" date="2012" name="PLoS Pathog.">
        <title>Comparative genomics of the apicomplexan parasites Toxoplasma gondii and Neospora caninum: Coccidia differing in host range and transmission strategy.</title>
        <authorList>
            <person name="Reid A.J."/>
            <person name="Vermont S.J."/>
            <person name="Cotton J.A."/>
            <person name="Harris D."/>
            <person name="Hill-Cawthorne G.A."/>
            <person name="Konen-Waisman S."/>
            <person name="Latham S.M."/>
            <person name="Mourier T."/>
            <person name="Norton R."/>
            <person name="Quail M.A."/>
            <person name="Sanders M."/>
            <person name="Shanmugam D."/>
            <person name="Sohal A."/>
            <person name="Wasmuth J.D."/>
            <person name="Brunk B."/>
            <person name="Grigg M.E."/>
            <person name="Howard J.C."/>
            <person name="Parkinson J."/>
            <person name="Roos D.S."/>
            <person name="Trees A.J."/>
            <person name="Berriman M."/>
            <person name="Pain A."/>
            <person name="Wastling J.M."/>
        </authorList>
    </citation>
    <scope>NUCLEOTIDE SEQUENCE [LARGE SCALE GENOMIC DNA]</scope>
    <source>
        <strain evidence="7">Liverpool</strain>
    </source>
</reference>
<dbReference type="EMBL" id="FR823385">
    <property type="protein sequence ID" value="CBZ50977.1"/>
    <property type="molecule type" value="Genomic_DNA"/>
</dbReference>
<feature type="region of interest" description="Disordered" evidence="3">
    <location>
        <begin position="247"/>
        <end position="268"/>
    </location>
</feature>
<evidence type="ECO:0000313" key="7">
    <source>
        <dbReference type="Proteomes" id="UP000007494"/>
    </source>
</evidence>
<feature type="compositionally biased region" description="Low complexity" evidence="3">
    <location>
        <begin position="135"/>
        <end position="151"/>
    </location>
</feature>
<dbReference type="VEuPathDB" id="ToxoDB:NCLIV_040510"/>
<dbReference type="Pfam" id="PF00439">
    <property type="entry name" value="Bromodomain"/>
    <property type="match status" value="1"/>
</dbReference>
<dbReference type="PRINTS" id="PR00503">
    <property type="entry name" value="BROMODOMAIN"/>
</dbReference>
<reference evidence="6" key="4">
    <citation type="journal article" date="2015" name="PLoS ONE">
        <title>Comprehensive Evaluation of Toxoplasma gondii VEG and Neospora caninum LIV Genomes with Tachyzoite Stage Transcriptome and Proteome Defines Novel Transcript Features.</title>
        <authorList>
            <person name="Ramaprasad A."/>
            <person name="Mourier T."/>
            <person name="Naeem R."/>
            <person name="Malas T.B."/>
            <person name="Moussa E."/>
            <person name="Panigrahi A."/>
            <person name="Vermont S.J."/>
            <person name="Otto T.D."/>
            <person name="Wastling J."/>
            <person name="Pain A."/>
        </authorList>
    </citation>
    <scope>NUCLEOTIDE SEQUENCE</scope>
    <source>
        <strain evidence="6">Liverpool</strain>
    </source>
</reference>
<feature type="compositionally biased region" description="Low complexity" evidence="3">
    <location>
        <begin position="1040"/>
        <end position="1064"/>
    </location>
</feature>
<evidence type="ECO:0000256" key="1">
    <source>
        <dbReference type="ARBA" id="ARBA00023117"/>
    </source>
</evidence>
<keyword evidence="7" id="KW-1185">Reference proteome</keyword>
<feature type="region of interest" description="Disordered" evidence="3">
    <location>
        <begin position="467"/>
        <end position="494"/>
    </location>
</feature>
<feature type="compositionally biased region" description="Polar residues" evidence="3">
    <location>
        <begin position="1114"/>
        <end position="1123"/>
    </location>
</feature>
<evidence type="ECO:0000256" key="2">
    <source>
        <dbReference type="PROSITE-ProRule" id="PRU00035"/>
    </source>
</evidence>
<feature type="region of interest" description="Disordered" evidence="3">
    <location>
        <begin position="287"/>
        <end position="454"/>
    </location>
</feature>
<feature type="compositionally biased region" description="Basic and acidic residues" evidence="3">
    <location>
        <begin position="1023"/>
        <end position="1038"/>
    </location>
</feature>
<feature type="region of interest" description="Disordered" evidence="3">
    <location>
        <begin position="1006"/>
        <end position="1263"/>
    </location>
</feature>
<dbReference type="InParanoid" id="F0VBJ3"/>
<gene>
    <name evidence="6" type="ORF">BN1204_040510</name>
    <name evidence="5" type="ORF">NCLIV_040510</name>
</gene>
<dbReference type="EMBL" id="LN714484">
    <property type="protein sequence ID" value="CEL68280.1"/>
    <property type="molecule type" value="Genomic_DNA"/>
</dbReference>
<organism evidence="5 7">
    <name type="scientific">Neospora caninum (strain Liverpool)</name>
    <dbReference type="NCBI Taxonomy" id="572307"/>
    <lineage>
        <taxon>Eukaryota</taxon>
        <taxon>Sar</taxon>
        <taxon>Alveolata</taxon>
        <taxon>Apicomplexa</taxon>
        <taxon>Conoidasida</taxon>
        <taxon>Coccidia</taxon>
        <taxon>Eucoccidiorida</taxon>
        <taxon>Eimeriorina</taxon>
        <taxon>Sarcocystidae</taxon>
        <taxon>Neospora</taxon>
    </lineage>
</organism>
<keyword evidence="1 2" id="KW-0103">Bromodomain</keyword>
<accession>F0VBJ3</accession>
<feature type="compositionally biased region" description="Low complexity" evidence="3">
    <location>
        <begin position="372"/>
        <end position="389"/>
    </location>
</feature>
<feature type="compositionally biased region" description="Acidic residues" evidence="3">
    <location>
        <begin position="1065"/>
        <end position="1077"/>
    </location>
</feature>
<protein>
    <submittedName>
        <fullName evidence="6">Bromodomain-containing protein</fullName>
    </submittedName>
</protein>
<feature type="compositionally biased region" description="Low complexity" evidence="3">
    <location>
        <begin position="355"/>
        <end position="365"/>
    </location>
</feature>
<dbReference type="PANTHER" id="PTHR46136:SF1">
    <property type="entry name" value="TRANSCRIPTION FACTOR GTE11-RELATED"/>
    <property type="match status" value="1"/>
</dbReference>
<feature type="compositionally biased region" description="Basic and acidic residues" evidence="3">
    <location>
        <begin position="1200"/>
        <end position="1228"/>
    </location>
</feature>
<dbReference type="PANTHER" id="PTHR46136">
    <property type="entry name" value="TRANSCRIPTION FACTOR GTE8"/>
    <property type="match status" value="1"/>
</dbReference>
<feature type="domain" description="Bromo" evidence="4">
    <location>
        <begin position="525"/>
        <end position="599"/>
    </location>
</feature>
<feature type="compositionally biased region" description="Basic and acidic residues" evidence="3">
    <location>
        <begin position="422"/>
        <end position="437"/>
    </location>
</feature>
<evidence type="ECO:0000259" key="4">
    <source>
        <dbReference type="PROSITE" id="PS50014"/>
    </source>
</evidence>
<feature type="region of interest" description="Disordered" evidence="3">
    <location>
        <begin position="1"/>
        <end position="151"/>
    </location>
</feature>
<evidence type="ECO:0000313" key="6">
    <source>
        <dbReference type="EMBL" id="CEL68280.1"/>
    </source>
</evidence>
<dbReference type="PROSITE" id="PS00633">
    <property type="entry name" value="BROMODOMAIN_1"/>
    <property type="match status" value="1"/>
</dbReference>